<dbReference type="OrthoDB" id="65897at2"/>
<dbReference type="EMBL" id="LILB01000001">
    <property type="protein sequence ID" value="KOO51383.1"/>
    <property type="molecule type" value="Genomic_DNA"/>
</dbReference>
<dbReference type="InterPro" id="IPR016181">
    <property type="entry name" value="Acyl_CoA_acyltransferase"/>
</dbReference>
<dbReference type="STRING" id="263475.AMD00_02540"/>
<protein>
    <recommendedName>
        <fullName evidence="1">N-acetyltransferase domain-containing protein</fullName>
    </recommendedName>
</protein>
<proteinExistence type="predicted"/>
<organism evidence="2 3">
    <name type="scientific">Viridibacillus arvi</name>
    <dbReference type="NCBI Taxonomy" id="263475"/>
    <lineage>
        <taxon>Bacteria</taxon>
        <taxon>Bacillati</taxon>
        <taxon>Bacillota</taxon>
        <taxon>Bacilli</taxon>
        <taxon>Bacillales</taxon>
        <taxon>Caryophanaceae</taxon>
        <taxon>Viridibacillus</taxon>
    </lineage>
</organism>
<dbReference type="Pfam" id="PF00583">
    <property type="entry name" value="Acetyltransf_1"/>
    <property type="match status" value="1"/>
</dbReference>
<dbReference type="SUPFAM" id="SSF55729">
    <property type="entry name" value="Acyl-CoA N-acyltransferases (Nat)"/>
    <property type="match status" value="1"/>
</dbReference>
<dbReference type="InterPro" id="IPR052829">
    <property type="entry name" value="N-acetyltransferase_domain"/>
</dbReference>
<dbReference type="Proteomes" id="UP000036867">
    <property type="component" value="Unassembled WGS sequence"/>
</dbReference>
<keyword evidence="3" id="KW-1185">Reference proteome</keyword>
<dbReference type="PANTHER" id="PTHR43259:SF1">
    <property type="entry name" value="N-ACETYLTRANSFERASE DOMAIN-CONTAINING PROTEIN"/>
    <property type="match status" value="1"/>
</dbReference>
<dbReference type="PROSITE" id="PS51186">
    <property type="entry name" value="GNAT"/>
    <property type="match status" value="1"/>
</dbReference>
<evidence type="ECO:0000313" key="3">
    <source>
        <dbReference type="Proteomes" id="UP000036867"/>
    </source>
</evidence>
<evidence type="ECO:0000313" key="2">
    <source>
        <dbReference type="EMBL" id="KOO51383.1"/>
    </source>
</evidence>
<sequence length="154" mass="17918">MIKLEKFNNQEFEKYLDFMIPNYAKEISSNYTLSLDKAIEESEMMMKGIFSNGLSTEGQFLYNIWDTDVKTKIGILWYSVNTEIDRAYLYHIYIEEAFRRKGYGTRVLEELQIRVKELGMNSLALSVFGSNDAAVNLYKKLGYTTSSISMHKII</sequence>
<dbReference type="InterPro" id="IPR000182">
    <property type="entry name" value="GNAT_dom"/>
</dbReference>
<comment type="caution">
    <text evidence="2">The sequence shown here is derived from an EMBL/GenBank/DDBJ whole genome shotgun (WGS) entry which is preliminary data.</text>
</comment>
<feature type="domain" description="N-acetyltransferase" evidence="1">
    <location>
        <begin position="2"/>
        <end position="154"/>
    </location>
</feature>
<dbReference type="GO" id="GO:0016747">
    <property type="term" value="F:acyltransferase activity, transferring groups other than amino-acyl groups"/>
    <property type="evidence" value="ECO:0007669"/>
    <property type="project" value="InterPro"/>
</dbReference>
<gene>
    <name evidence="2" type="ORF">AMD00_02540</name>
</gene>
<dbReference type="PANTHER" id="PTHR43259">
    <property type="entry name" value="SPT10P"/>
    <property type="match status" value="1"/>
</dbReference>
<accession>A0A0M0LKZ8</accession>
<dbReference type="GeneID" id="301134993"/>
<dbReference type="CDD" id="cd04301">
    <property type="entry name" value="NAT_SF"/>
    <property type="match status" value="1"/>
</dbReference>
<dbReference type="Gene3D" id="3.40.630.30">
    <property type="match status" value="1"/>
</dbReference>
<evidence type="ECO:0000259" key="1">
    <source>
        <dbReference type="PROSITE" id="PS51186"/>
    </source>
</evidence>
<dbReference type="AlphaFoldDB" id="A0A0M0LKZ8"/>
<name>A0A0M0LKZ8_9BACL</name>
<reference evidence="3" key="1">
    <citation type="submission" date="2015-08" db="EMBL/GenBank/DDBJ databases">
        <title>Fjat-10028 dsm 16317.</title>
        <authorList>
            <person name="Liu B."/>
            <person name="Wang J."/>
            <person name="Zhu Y."/>
            <person name="Liu G."/>
            <person name="Chen Q."/>
            <person name="Chen Z."/>
            <person name="Lan J."/>
            <person name="Che J."/>
            <person name="Ge C."/>
            <person name="Shi H."/>
            <person name="Pan Z."/>
            <person name="Liu X."/>
        </authorList>
    </citation>
    <scope>NUCLEOTIDE SEQUENCE [LARGE SCALE GENOMIC DNA]</scope>
    <source>
        <strain evidence="3">DSM 16317</strain>
    </source>
</reference>
<dbReference type="RefSeq" id="WP_053415520.1">
    <property type="nucleotide sequence ID" value="NZ_LILB01000001.1"/>
</dbReference>